<organism evidence="1 2">
    <name type="scientific">Aphanomyces invadans</name>
    <dbReference type="NCBI Taxonomy" id="157072"/>
    <lineage>
        <taxon>Eukaryota</taxon>
        <taxon>Sar</taxon>
        <taxon>Stramenopiles</taxon>
        <taxon>Oomycota</taxon>
        <taxon>Saprolegniomycetes</taxon>
        <taxon>Saprolegniales</taxon>
        <taxon>Verrucalvaceae</taxon>
        <taxon>Aphanomyces</taxon>
    </lineage>
</organism>
<dbReference type="AlphaFoldDB" id="A0A3R6Z971"/>
<evidence type="ECO:0000313" key="2">
    <source>
        <dbReference type="Proteomes" id="UP000285060"/>
    </source>
</evidence>
<dbReference type="EMBL" id="QUSY01000067">
    <property type="protein sequence ID" value="RHY33619.1"/>
    <property type="molecule type" value="Genomic_DNA"/>
</dbReference>
<keyword evidence="2" id="KW-1185">Reference proteome</keyword>
<name>A0A3R6Z971_9STRA</name>
<evidence type="ECO:0000313" key="1">
    <source>
        <dbReference type="EMBL" id="RHY33619.1"/>
    </source>
</evidence>
<dbReference type="VEuPathDB" id="FungiDB:H310_05003"/>
<sequence>MAAAAINLDEIDESINFCPEDDELLDYLLSGTGGPEGLLDELTLGAPNEALDVIPTVMSSNSATEDDYAFKKVAQLTEDIASARGRHLESADRTLSSLKSRLVSSLYDKIAHLSPHMPLEPTVLDSLRRGVQLLPLRFGPNSNERRAVVNYRFKQLDRFYTKSNLSPPVSSKKTDEPRKDTVAKKDGLWSALSTELALTYEQEEKIKGHYRASDSKTAALERRKIAMAVNYLHLLKQNMAERGQAVQAQSDKIQAILTPDQTIRFHKWTITHRANHSASLKARSLVQVSLSSDISSILHKSDDELDPQDITTMLATLSKQGTALAARP</sequence>
<reference evidence="1 2" key="1">
    <citation type="submission" date="2018-08" db="EMBL/GenBank/DDBJ databases">
        <title>Aphanomyces genome sequencing and annotation.</title>
        <authorList>
            <person name="Minardi D."/>
            <person name="Oidtmann B."/>
            <person name="Van Der Giezen M."/>
            <person name="Studholme D.J."/>
        </authorList>
    </citation>
    <scope>NUCLEOTIDE SEQUENCE [LARGE SCALE GENOMIC DNA]</scope>
    <source>
        <strain evidence="1 2">NJM0002</strain>
    </source>
</reference>
<protein>
    <submittedName>
        <fullName evidence="1">Uncharacterized protein</fullName>
    </submittedName>
</protein>
<accession>A0A3R6Z971</accession>
<proteinExistence type="predicted"/>
<gene>
    <name evidence="1" type="ORF">DYB32_001506</name>
</gene>
<comment type="caution">
    <text evidence="1">The sequence shown here is derived from an EMBL/GenBank/DDBJ whole genome shotgun (WGS) entry which is preliminary data.</text>
</comment>
<dbReference type="Proteomes" id="UP000285060">
    <property type="component" value="Unassembled WGS sequence"/>
</dbReference>